<dbReference type="RefSeq" id="XP_005763192.1">
    <property type="nucleotide sequence ID" value="XM_005763135.1"/>
</dbReference>
<keyword evidence="2" id="KW-0963">Cytoplasm</keyword>
<comment type="subcellular location">
    <subcellularLocation>
        <location evidence="1">Cytoplasm</location>
    </subcellularLocation>
</comment>
<dbReference type="PaxDb" id="2903-EOD10763"/>
<evidence type="ECO:0000256" key="2">
    <source>
        <dbReference type="ARBA" id="ARBA00022490"/>
    </source>
</evidence>
<sequence length="261" mass="27877">MDLAEVEAKAKAPAARNAATSLEPVCVPAPLVLSSVATTPTVSFGTIAPRASVTRALAVKNVAPRPQRLEVRGVGRGGLSVQPPLLELPPHGEGELCVTWAPLSHGSIPKRLELLWNRSNTLAAQAHDERMPLSPSRLTNNRASSFSSKPRPRRNSRLGDDLLVFDEGAASLQDAVNRRRMTTLLRGPSLRPVIARLEAEVESGLLCVRPSLNLAADVGQRDNLLSLLGCYNPLWLRLALEAISGEMAPLGAAADDAHALR</sequence>
<dbReference type="Proteomes" id="UP000013827">
    <property type="component" value="Unassembled WGS sequence"/>
</dbReference>
<dbReference type="KEGG" id="ehx:EMIHUDRAFT_248262"/>
<evidence type="ECO:0000259" key="5">
    <source>
        <dbReference type="Pfam" id="PF15780"/>
    </source>
</evidence>
<evidence type="ECO:0000256" key="4">
    <source>
        <dbReference type="SAM" id="MobiDB-lite"/>
    </source>
</evidence>
<organism evidence="6 7">
    <name type="scientific">Emiliania huxleyi (strain CCMP1516)</name>
    <dbReference type="NCBI Taxonomy" id="280463"/>
    <lineage>
        <taxon>Eukaryota</taxon>
        <taxon>Haptista</taxon>
        <taxon>Haptophyta</taxon>
        <taxon>Prymnesiophyceae</taxon>
        <taxon>Isochrysidales</taxon>
        <taxon>Noelaerhabdaceae</taxon>
        <taxon>Emiliania</taxon>
    </lineage>
</organism>
<dbReference type="GO" id="GO:0005737">
    <property type="term" value="C:cytoplasm"/>
    <property type="evidence" value="ECO:0007669"/>
    <property type="project" value="UniProtKB-SubCell"/>
</dbReference>
<feature type="compositionally biased region" description="Polar residues" evidence="4">
    <location>
        <begin position="136"/>
        <end position="148"/>
    </location>
</feature>
<evidence type="ECO:0000256" key="3">
    <source>
        <dbReference type="ARBA" id="ARBA00022737"/>
    </source>
</evidence>
<protein>
    <recommendedName>
        <fullName evidence="5">Abnormal spindle-like microcephaly-associated protein ASH domain-containing protein</fullName>
    </recommendedName>
</protein>
<dbReference type="InterPro" id="IPR052318">
    <property type="entry name" value="CellDiv_DevSignal_Domain"/>
</dbReference>
<proteinExistence type="predicted"/>
<dbReference type="EnsemblProtists" id="EOD10763">
    <property type="protein sequence ID" value="EOD10763"/>
    <property type="gene ID" value="EMIHUDRAFT_248262"/>
</dbReference>
<dbReference type="PANTHER" id="PTHR22590">
    <property type="entry name" value="MYOSIN MOTOR DOMAIN-CONTAINING PROTEIN"/>
    <property type="match status" value="1"/>
</dbReference>
<keyword evidence="3" id="KW-0677">Repeat</keyword>
<dbReference type="HOGENOM" id="CLU_1067914_0_0_1"/>
<dbReference type="eggNOG" id="KOG0165">
    <property type="taxonomic scope" value="Eukaryota"/>
</dbReference>
<feature type="domain" description="Abnormal spindle-like microcephaly-associated protein ASH" evidence="5">
    <location>
        <begin position="31"/>
        <end position="120"/>
    </location>
</feature>
<dbReference type="PANTHER" id="PTHR22590:SF5">
    <property type="entry name" value="MYOSIN MOTOR DOMAIN-CONTAINING PROTEIN"/>
    <property type="match status" value="1"/>
</dbReference>
<dbReference type="GeneID" id="17256909"/>
<evidence type="ECO:0000313" key="6">
    <source>
        <dbReference type="EnsemblProtists" id="EOD10763"/>
    </source>
</evidence>
<reference evidence="7" key="1">
    <citation type="journal article" date="2013" name="Nature">
        <title>Pan genome of the phytoplankton Emiliania underpins its global distribution.</title>
        <authorList>
            <person name="Read B.A."/>
            <person name="Kegel J."/>
            <person name="Klute M.J."/>
            <person name="Kuo A."/>
            <person name="Lefebvre S.C."/>
            <person name="Maumus F."/>
            <person name="Mayer C."/>
            <person name="Miller J."/>
            <person name="Monier A."/>
            <person name="Salamov A."/>
            <person name="Young J."/>
            <person name="Aguilar M."/>
            <person name="Claverie J.M."/>
            <person name="Frickenhaus S."/>
            <person name="Gonzalez K."/>
            <person name="Herman E.K."/>
            <person name="Lin Y.C."/>
            <person name="Napier J."/>
            <person name="Ogata H."/>
            <person name="Sarno A.F."/>
            <person name="Shmutz J."/>
            <person name="Schroeder D."/>
            <person name="de Vargas C."/>
            <person name="Verret F."/>
            <person name="von Dassow P."/>
            <person name="Valentin K."/>
            <person name="Van de Peer Y."/>
            <person name="Wheeler G."/>
            <person name="Dacks J.B."/>
            <person name="Delwiche C.F."/>
            <person name="Dyhrman S.T."/>
            <person name="Glockner G."/>
            <person name="John U."/>
            <person name="Richards T."/>
            <person name="Worden A.Z."/>
            <person name="Zhang X."/>
            <person name="Grigoriev I.V."/>
            <person name="Allen A.E."/>
            <person name="Bidle K."/>
            <person name="Borodovsky M."/>
            <person name="Bowler C."/>
            <person name="Brownlee C."/>
            <person name="Cock J.M."/>
            <person name="Elias M."/>
            <person name="Gladyshev V.N."/>
            <person name="Groth M."/>
            <person name="Guda C."/>
            <person name="Hadaegh A."/>
            <person name="Iglesias-Rodriguez M.D."/>
            <person name="Jenkins J."/>
            <person name="Jones B.M."/>
            <person name="Lawson T."/>
            <person name="Leese F."/>
            <person name="Lindquist E."/>
            <person name="Lobanov A."/>
            <person name="Lomsadze A."/>
            <person name="Malik S.B."/>
            <person name="Marsh M.E."/>
            <person name="Mackinder L."/>
            <person name="Mock T."/>
            <person name="Mueller-Roeber B."/>
            <person name="Pagarete A."/>
            <person name="Parker M."/>
            <person name="Probert I."/>
            <person name="Quesneville H."/>
            <person name="Raines C."/>
            <person name="Rensing S.A."/>
            <person name="Riano-Pachon D.M."/>
            <person name="Richier S."/>
            <person name="Rokitta S."/>
            <person name="Shiraiwa Y."/>
            <person name="Soanes D.M."/>
            <person name="van der Giezen M."/>
            <person name="Wahlund T.M."/>
            <person name="Williams B."/>
            <person name="Wilson W."/>
            <person name="Wolfe G."/>
            <person name="Wurch L.L."/>
        </authorList>
    </citation>
    <scope>NUCLEOTIDE SEQUENCE</scope>
</reference>
<dbReference type="InterPro" id="IPR031549">
    <property type="entry name" value="ASH"/>
</dbReference>
<accession>A0A0D3IHM8</accession>
<evidence type="ECO:0000256" key="1">
    <source>
        <dbReference type="ARBA" id="ARBA00004496"/>
    </source>
</evidence>
<name>A0A0D3IHM8_EMIH1</name>
<dbReference type="Pfam" id="PF15780">
    <property type="entry name" value="ASH"/>
    <property type="match status" value="1"/>
</dbReference>
<evidence type="ECO:0000313" key="7">
    <source>
        <dbReference type="Proteomes" id="UP000013827"/>
    </source>
</evidence>
<dbReference type="AlphaFoldDB" id="A0A0D3IHM8"/>
<keyword evidence="7" id="KW-1185">Reference proteome</keyword>
<feature type="region of interest" description="Disordered" evidence="4">
    <location>
        <begin position="126"/>
        <end position="158"/>
    </location>
</feature>
<reference evidence="6" key="2">
    <citation type="submission" date="2024-10" db="UniProtKB">
        <authorList>
            <consortium name="EnsemblProtists"/>
        </authorList>
    </citation>
    <scope>IDENTIFICATION</scope>
</reference>
<dbReference type="STRING" id="2903.R1BLJ6"/>